<evidence type="ECO:0000313" key="2">
    <source>
        <dbReference type="Proteomes" id="UP000701702"/>
    </source>
</evidence>
<protein>
    <submittedName>
        <fullName evidence="1">Uncharacterized protein</fullName>
    </submittedName>
</protein>
<reference evidence="1 2" key="1">
    <citation type="submission" date="2021-08" db="EMBL/GenBank/DDBJ databases">
        <authorList>
            <person name="Peeters C."/>
        </authorList>
    </citation>
    <scope>NUCLEOTIDE SEQUENCE [LARGE SCALE GENOMIC DNA]</scope>
    <source>
        <strain evidence="1 2">LMG 23994</strain>
    </source>
</reference>
<comment type="caution">
    <text evidence="1">The sequence shown here is derived from an EMBL/GenBank/DDBJ whole genome shotgun (WGS) entry which is preliminary data.</text>
</comment>
<gene>
    <name evidence="1" type="ORF">LMG23994_06985</name>
</gene>
<name>A0ABM8Y434_9BURK</name>
<dbReference type="Proteomes" id="UP000701702">
    <property type="component" value="Unassembled WGS sequence"/>
</dbReference>
<keyword evidence="2" id="KW-1185">Reference proteome</keyword>
<evidence type="ECO:0000313" key="1">
    <source>
        <dbReference type="EMBL" id="CAG9187540.1"/>
    </source>
</evidence>
<organism evidence="1 2">
    <name type="scientific">Cupriavidus pinatubonensis</name>
    <dbReference type="NCBI Taxonomy" id="248026"/>
    <lineage>
        <taxon>Bacteria</taxon>
        <taxon>Pseudomonadati</taxon>
        <taxon>Pseudomonadota</taxon>
        <taxon>Betaproteobacteria</taxon>
        <taxon>Burkholderiales</taxon>
        <taxon>Burkholderiaceae</taxon>
        <taxon>Cupriavidus</taxon>
    </lineage>
</organism>
<dbReference type="EMBL" id="CAJZAF010000078">
    <property type="protein sequence ID" value="CAG9187540.1"/>
    <property type="molecule type" value="Genomic_DNA"/>
</dbReference>
<sequence length="74" mass="8333">MSHSHEKSWSYAEITACTETAIRKVLFDDGRHAGGWQSKAVAYGVYVAWSEITDGHRVPGDDERLHKLVRAHNP</sequence>
<proteinExistence type="predicted"/>
<accession>A0ABM8Y434</accession>